<dbReference type="RefSeq" id="WP_013874216.1">
    <property type="nucleotide sequence ID" value="NC_015656.1"/>
</dbReference>
<dbReference type="Pfam" id="PF17932">
    <property type="entry name" value="TetR_C_24"/>
    <property type="match status" value="1"/>
</dbReference>
<dbReference type="InterPro" id="IPR041490">
    <property type="entry name" value="KstR2_TetR_C"/>
</dbReference>
<dbReference type="eggNOG" id="COG1309">
    <property type="taxonomic scope" value="Bacteria"/>
</dbReference>
<keyword evidence="1" id="KW-0678">Repressor</keyword>
<accession>F8AWU1</accession>
<dbReference type="Gene3D" id="1.10.357.10">
    <property type="entry name" value="Tetracycline Repressor, domain 2"/>
    <property type="match status" value="1"/>
</dbReference>
<dbReference type="SUPFAM" id="SSF46689">
    <property type="entry name" value="Homeodomain-like"/>
    <property type="match status" value="1"/>
</dbReference>
<evidence type="ECO:0000259" key="7">
    <source>
        <dbReference type="PROSITE" id="PS50977"/>
    </source>
</evidence>
<dbReference type="Pfam" id="PF00440">
    <property type="entry name" value="TetR_N"/>
    <property type="match status" value="1"/>
</dbReference>
<evidence type="ECO:0000313" key="9">
    <source>
        <dbReference type="Proteomes" id="UP000001549"/>
    </source>
</evidence>
<dbReference type="GO" id="GO:0003700">
    <property type="term" value="F:DNA-binding transcription factor activity"/>
    <property type="evidence" value="ECO:0007669"/>
    <property type="project" value="TreeGrafter"/>
</dbReference>
<dbReference type="KEGG" id="fsy:FsymDg_2999"/>
<dbReference type="InterPro" id="IPR001647">
    <property type="entry name" value="HTH_TetR"/>
</dbReference>
<dbReference type="PANTHER" id="PTHR30055">
    <property type="entry name" value="HTH-TYPE TRANSCRIPTIONAL REGULATOR RUTR"/>
    <property type="match status" value="1"/>
</dbReference>
<feature type="region of interest" description="Disordered" evidence="6">
    <location>
        <begin position="1"/>
        <end position="22"/>
    </location>
</feature>
<feature type="DNA-binding region" description="H-T-H motif" evidence="5">
    <location>
        <begin position="46"/>
        <end position="65"/>
    </location>
</feature>
<evidence type="ECO:0000256" key="4">
    <source>
        <dbReference type="ARBA" id="ARBA00023163"/>
    </source>
</evidence>
<dbReference type="SUPFAM" id="SSF48498">
    <property type="entry name" value="Tetracyclin repressor-like, C-terminal domain"/>
    <property type="match status" value="1"/>
</dbReference>
<sequence>MAKQRELRVTRQRERGTRAASGPVSAELIEREAIRLFGERTYPVVGMRDISDAVGILPGSLYVHINSKEDLLIKIVERGIRSYLDAIAPIAESEQSATIRLREAIKAHMLVLATALEQTRVSFHQWTYLSSEHKERVILMRQRYEELFSRILNDGISSGEFRDLSNPRIAVLALIGMLNSATEWYSPTGPLSPEALSEVLADNALIGLQK</sequence>
<gene>
    <name evidence="8" type="ordered locus">FsymDg_2999</name>
</gene>
<keyword evidence="4" id="KW-0804">Transcription</keyword>
<evidence type="ECO:0000256" key="6">
    <source>
        <dbReference type="SAM" id="MobiDB-lite"/>
    </source>
</evidence>
<dbReference type="Gene3D" id="1.10.10.60">
    <property type="entry name" value="Homeodomain-like"/>
    <property type="match status" value="1"/>
</dbReference>
<dbReference type="InterPro" id="IPR050109">
    <property type="entry name" value="HTH-type_TetR-like_transc_reg"/>
</dbReference>
<dbReference type="PANTHER" id="PTHR30055:SF175">
    <property type="entry name" value="HTH-TYPE TRANSCRIPTIONAL REPRESSOR KSTR2"/>
    <property type="match status" value="1"/>
</dbReference>
<proteinExistence type="predicted"/>
<dbReference type="HOGENOM" id="CLU_069356_12_4_11"/>
<feature type="compositionally biased region" description="Basic and acidic residues" evidence="6">
    <location>
        <begin position="1"/>
        <end position="17"/>
    </location>
</feature>
<dbReference type="STRING" id="656024.FsymDg_2999"/>
<dbReference type="Proteomes" id="UP000001549">
    <property type="component" value="Chromosome"/>
</dbReference>
<evidence type="ECO:0000313" key="8">
    <source>
        <dbReference type="EMBL" id="AEH10316.1"/>
    </source>
</evidence>
<dbReference type="GO" id="GO:0000976">
    <property type="term" value="F:transcription cis-regulatory region binding"/>
    <property type="evidence" value="ECO:0007669"/>
    <property type="project" value="TreeGrafter"/>
</dbReference>
<dbReference type="PROSITE" id="PS50977">
    <property type="entry name" value="HTH_TETR_2"/>
    <property type="match status" value="1"/>
</dbReference>
<protein>
    <submittedName>
        <fullName evidence="8">Regulatory protein TetR</fullName>
    </submittedName>
</protein>
<dbReference type="EMBL" id="CP002801">
    <property type="protein sequence ID" value="AEH10316.1"/>
    <property type="molecule type" value="Genomic_DNA"/>
</dbReference>
<keyword evidence="3 5" id="KW-0238">DNA-binding</keyword>
<evidence type="ECO:0000256" key="3">
    <source>
        <dbReference type="ARBA" id="ARBA00023125"/>
    </source>
</evidence>
<evidence type="ECO:0000256" key="1">
    <source>
        <dbReference type="ARBA" id="ARBA00022491"/>
    </source>
</evidence>
<feature type="domain" description="HTH tetR-type" evidence="7">
    <location>
        <begin position="23"/>
        <end position="83"/>
    </location>
</feature>
<name>F8AWU1_9ACTN</name>
<reference evidence="8 9" key="1">
    <citation type="submission" date="2011-05" db="EMBL/GenBank/DDBJ databases">
        <title>Complete sequence of chromosome of Frankia symbiont of Datisca glomerata.</title>
        <authorList>
            <consortium name="US DOE Joint Genome Institute"/>
            <person name="Lucas S."/>
            <person name="Han J."/>
            <person name="Lapidus A."/>
            <person name="Cheng J.-F."/>
            <person name="Goodwin L."/>
            <person name="Pitluck S."/>
            <person name="Peters L."/>
            <person name="Mikhailova N."/>
            <person name="Chertkov O."/>
            <person name="Teshima H."/>
            <person name="Han C."/>
            <person name="Tapia R."/>
            <person name="Land M."/>
            <person name="Hauser L."/>
            <person name="Kyrpides N."/>
            <person name="Ivanova N."/>
            <person name="Pagani I."/>
            <person name="Berry A."/>
            <person name="Pawlowski K."/>
            <person name="Persson T."/>
            <person name="Vanden Heuvel B."/>
            <person name="Benson D."/>
            <person name="Woyke T."/>
        </authorList>
    </citation>
    <scope>NUCLEOTIDE SEQUENCE [LARGE SCALE GENOMIC DNA]</scope>
    <source>
        <strain evidence="9">4085684</strain>
    </source>
</reference>
<organism evidence="8 9">
    <name type="scientific">Candidatus Protofrankia datiscae</name>
    <dbReference type="NCBI Taxonomy" id="2716812"/>
    <lineage>
        <taxon>Bacteria</taxon>
        <taxon>Bacillati</taxon>
        <taxon>Actinomycetota</taxon>
        <taxon>Actinomycetes</taxon>
        <taxon>Frankiales</taxon>
        <taxon>Frankiaceae</taxon>
        <taxon>Protofrankia</taxon>
    </lineage>
</organism>
<evidence type="ECO:0000256" key="2">
    <source>
        <dbReference type="ARBA" id="ARBA00023015"/>
    </source>
</evidence>
<dbReference type="AlphaFoldDB" id="F8AWU1"/>
<dbReference type="InterPro" id="IPR036271">
    <property type="entry name" value="Tet_transcr_reg_TetR-rel_C_sf"/>
</dbReference>
<keyword evidence="9" id="KW-1185">Reference proteome</keyword>
<keyword evidence="2" id="KW-0805">Transcription regulation</keyword>
<dbReference type="InterPro" id="IPR009057">
    <property type="entry name" value="Homeodomain-like_sf"/>
</dbReference>
<evidence type="ECO:0000256" key="5">
    <source>
        <dbReference type="PROSITE-ProRule" id="PRU00335"/>
    </source>
</evidence>